<evidence type="ECO:0000313" key="2">
    <source>
        <dbReference type="Proteomes" id="UP000011650"/>
    </source>
</evidence>
<dbReference type="AlphaFoldDB" id="M0P0K3"/>
<organism evidence="1 2">
    <name type="scientific">Halorubrum lipolyticum DSM 21995</name>
    <dbReference type="NCBI Taxonomy" id="1227482"/>
    <lineage>
        <taxon>Archaea</taxon>
        <taxon>Methanobacteriati</taxon>
        <taxon>Methanobacteriota</taxon>
        <taxon>Stenosarchaea group</taxon>
        <taxon>Halobacteria</taxon>
        <taxon>Halobacteriales</taxon>
        <taxon>Haloferacaceae</taxon>
        <taxon>Halorubrum</taxon>
    </lineage>
</organism>
<dbReference type="EMBL" id="AOJG01000007">
    <property type="protein sequence ID" value="EMA63707.1"/>
    <property type="molecule type" value="Genomic_DNA"/>
</dbReference>
<dbReference type="PATRIC" id="fig|1227482.3.peg.526"/>
<dbReference type="Pfam" id="PF13692">
    <property type="entry name" value="Glyco_trans_1_4"/>
    <property type="match status" value="1"/>
</dbReference>
<comment type="caution">
    <text evidence="1">The sequence shown here is derived from an EMBL/GenBank/DDBJ whole genome shotgun (WGS) entry which is preliminary data.</text>
</comment>
<name>M0P0K3_9EURY</name>
<keyword evidence="1" id="KW-0808">Transferase</keyword>
<proteinExistence type="predicted"/>
<dbReference type="InterPro" id="IPR050194">
    <property type="entry name" value="Glycosyltransferase_grp1"/>
</dbReference>
<protein>
    <submittedName>
        <fullName evidence="1">Group 1 glycosyl transferase</fullName>
    </submittedName>
</protein>
<dbReference type="Gene3D" id="3.40.50.2000">
    <property type="entry name" value="Glycogen Phosphorylase B"/>
    <property type="match status" value="2"/>
</dbReference>
<sequence length="398" mass="43818">MTDAEHRTVDADHRTADAERDRVRVLMCPDYTESNPYQSELIDALADRDVDVTPVAVRGAFPLLSAARRHGVPDVVHLHWAHRFLITERRFPAVLAAALGVRLLFEACVLRALGARLVWTVHNLADHERRAPRVELAVRRGLAAVVHRLVVHCDAAAASVRETYGLPNRVARRIRVVPHGNFAGVYPDDVTREEARRRLDLPEDVPVLLYFGLIRPYKNVPSLADTFRETDLDARLLVVGNPWSDALDREVRAACDGDDRIRAVLEYVPDDEVQRYMRAADAVVLPFDSVLTSGSAVLAMTFGRAVVAPELGCLPGLVGSAGGHLYDPEEPEGLADALRRAVADADQLGSMGRRNRAVARRLDWGRIADRTRAVYRDAALVGANRIGGDDGDAEPSPT</sequence>
<gene>
    <name evidence="1" type="ORF">C469_02591</name>
</gene>
<dbReference type="GO" id="GO:0016757">
    <property type="term" value="F:glycosyltransferase activity"/>
    <property type="evidence" value="ECO:0007669"/>
    <property type="project" value="TreeGrafter"/>
</dbReference>
<dbReference type="PANTHER" id="PTHR45947">
    <property type="entry name" value="SULFOQUINOVOSYL TRANSFERASE SQD2"/>
    <property type="match status" value="1"/>
</dbReference>
<dbReference type="SUPFAM" id="SSF53756">
    <property type="entry name" value="UDP-Glycosyltransferase/glycogen phosphorylase"/>
    <property type="match status" value="1"/>
</dbReference>
<accession>M0P0K3</accession>
<dbReference type="OrthoDB" id="132546at2157"/>
<evidence type="ECO:0000313" key="1">
    <source>
        <dbReference type="EMBL" id="EMA63707.1"/>
    </source>
</evidence>
<dbReference type="STRING" id="1227482.C469_02591"/>
<keyword evidence="2" id="KW-1185">Reference proteome</keyword>
<dbReference type="Proteomes" id="UP000011650">
    <property type="component" value="Unassembled WGS sequence"/>
</dbReference>
<dbReference type="PANTHER" id="PTHR45947:SF3">
    <property type="entry name" value="SULFOQUINOVOSYL TRANSFERASE SQD2"/>
    <property type="match status" value="1"/>
</dbReference>
<reference evidence="1 2" key="1">
    <citation type="journal article" date="2014" name="PLoS Genet.">
        <title>Phylogenetically driven sequencing of extremely halophilic archaea reveals strategies for static and dynamic osmo-response.</title>
        <authorList>
            <person name="Becker E.A."/>
            <person name="Seitzer P.M."/>
            <person name="Tritt A."/>
            <person name="Larsen D."/>
            <person name="Krusor M."/>
            <person name="Yao A.I."/>
            <person name="Wu D."/>
            <person name="Madern D."/>
            <person name="Eisen J.A."/>
            <person name="Darling A.E."/>
            <person name="Facciotti M.T."/>
        </authorList>
    </citation>
    <scope>NUCLEOTIDE SEQUENCE [LARGE SCALE GENOMIC DNA]</scope>
    <source>
        <strain evidence="1 2">DSM 21995</strain>
    </source>
</reference>
<dbReference type="RefSeq" id="WP_008003597.1">
    <property type="nucleotide sequence ID" value="NZ_AOJG01000007.1"/>
</dbReference>